<dbReference type="PANTHER" id="PTHR24321">
    <property type="entry name" value="DEHYDROGENASES, SHORT CHAIN"/>
    <property type="match status" value="1"/>
</dbReference>
<dbReference type="EMBL" id="JAAXOT010000023">
    <property type="protein sequence ID" value="NKY60466.1"/>
    <property type="molecule type" value="Genomic_DNA"/>
</dbReference>
<reference evidence="3 4" key="1">
    <citation type="submission" date="2020-04" db="EMBL/GenBank/DDBJ databases">
        <title>MicrobeNet Type strains.</title>
        <authorList>
            <person name="Nicholson A.C."/>
        </authorList>
    </citation>
    <scope>NUCLEOTIDE SEQUENCE [LARGE SCALE GENOMIC DNA]</scope>
    <source>
        <strain evidence="3 4">JCM 3332</strain>
    </source>
</reference>
<evidence type="ECO:0000256" key="1">
    <source>
        <dbReference type="ARBA" id="ARBA00006484"/>
    </source>
</evidence>
<dbReference type="Proteomes" id="UP000570678">
    <property type="component" value="Unassembled WGS sequence"/>
</dbReference>
<comment type="caution">
    <text evidence="3">The sequence shown here is derived from an EMBL/GenBank/DDBJ whole genome shotgun (WGS) entry which is preliminary data.</text>
</comment>
<dbReference type="RefSeq" id="WP_062980021.1">
    <property type="nucleotide sequence ID" value="NZ_JAAXOT010000023.1"/>
</dbReference>
<evidence type="ECO:0000313" key="3">
    <source>
        <dbReference type="EMBL" id="NKY60466.1"/>
    </source>
</evidence>
<keyword evidence="2" id="KW-0560">Oxidoreductase</keyword>
<name>A0A846YLE1_9NOCA</name>
<sequence>MGDRLQGKSAIVTGAGSGIGRAIATRFAAEGAQVIAADVTDAVDDLAAGTDAIHAFRCDVGEESEVRRLESEARRRFGGLDILANNAGIGGGSGVLLHEYPIEEFDRVHRVNVRGAFLVLQAGIRLMLESGGGSVVNTASTGGFRATPGSSGYIVSKGGMVMMTRQAGFEYADKGIRVNAVAPGTIRTPILDHVPAETVRRLESRAPEGRLGTPEEVANLALFLASDESTHIIGQCYLIDGGRTAG</sequence>
<dbReference type="InterPro" id="IPR002347">
    <property type="entry name" value="SDR_fam"/>
</dbReference>
<dbReference type="CDD" id="cd05233">
    <property type="entry name" value="SDR_c"/>
    <property type="match status" value="1"/>
</dbReference>
<dbReference type="Gene3D" id="3.40.50.720">
    <property type="entry name" value="NAD(P)-binding Rossmann-like Domain"/>
    <property type="match status" value="1"/>
</dbReference>
<dbReference type="AlphaFoldDB" id="A0A846YLE1"/>
<gene>
    <name evidence="3" type="ORF">HGA15_30875</name>
</gene>
<dbReference type="InterPro" id="IPR036291">
    <property type="entry name" value="NAD(P)-bd_dom_sf"/>
</dbReference>
<keyword evidence="4" id="KW-1185">Reference proteome</keyword>
<accession>A0A846YLE1</accession>
<dbReference type="Pfam" id="PF13561">
    <property type="entry name" value="adh_short_C2"/>
    <property type="match status" value="1"/>
</dbReference>
<dbReference type="GO" id="GO:0016491">
    <property type="term" value="F:oxidoreductase activity"/>
    <property type="evidence" value="ECO:0007669"/>
    <property type="project" value="UniProtKB-KW"/>
</dbReference>
<dbReference type="NCBIfam" id="NF005559">
    <property type="entry name" value="PRK07231.1"/>
    <property type="match status" value="1"/>
</dbReference>
<proteinExistence type="inferred from homology"/>
<dbReference type="PANTHER" id="PTHR24321:SF15">
    <property type="entry name" value="OXIDOREDUCTASE UCPA"/>
    <property type="match status" value="1"/>
</dbReference>
<dbReference type="PRINTS" id="PR00081">
    <property type="entry name" value="GDHRDH"/>
</dbReference>
<evidence type="ECO:0000256" key="2">
    <source>
        <dbReference type="ARBA" id="ARBA00023002"/>
    </source>
</evidence>
<protein>
    <submittedName>
        <fullName evidence="3">SDR family oxidoreductase</fullName>
    </submittedName>
</protein>
<dbReference type="SUPFAM" id="SSF51735">
    <property type="entry name" value="NAD(P)-binding Rossmann-fold domains"/>
    <property type="match status" value="1"/>
</dbReference>
<dbReference type="PRINTS" id="PR00080">
    <property type="entry name" value="SDRFAMILY"/>
</dbReference>
<comment type="similarity">
    <text evidence="1">Belongs to the short-chain dehydrogenases/reductases (SDR) family.</text>
</comment>
<organism evidence="3 4">
    <name type="scientific">Nocardia flavorosea</name>
    <dbReference type="NCBI Taxonomy" id="53429"/>
    <lineage>
        <taxon>Bacteria</taxon>
        <taxon>Bacillati</taxon>
        <taxon>Actinomycetota</taxon>
        <taxon>Actinomycetes</taxon>
        <taxon>Mycobacteriales</taxon>
        <taxon>Nocardiaceae</taxon>
        <taxon>Nocardia</taxon>
    </lineage>
</organism>
<evidence type="ECO:0000313" key="4">
    <source>
        <dbReference type="Proteomes" id="UP000570678"/>
    </source>
</evidence>
<dbReference type="FunFam" id="3.40.50.720:FF:000084">
    <property type="entry name" value="Short-chain dehydrogenase reductase"/>
    <property type="match status" value="1"/>
</dbReference>